<keyword evidence="6" id="KW-1133">Transmembrane helix</keyword>
<dbReference type="PANTHER" id="PTHR14043">
    <property type="entry name" value="CCAAT DISPLACEMENT PROTEIN-RELATED"/>
    <property type="match status" value="1"/>
</dbReference>
<evidence type="ECO:0000256" key="4">
    <source>
        <dbReference type="ARBA" id="ARBA00022448"/>
    </source>
</evidence>
<reference evidence="13" key="1">
    <citation type="journal article" date="2023" name="Nat. Commun.">
        <title>Diploid and tetraploid genomes of Acorus and the evolution of monocots.</title>
        <authorList>
            <person name="Ma L."/>
            <person name="Liu K.W."/>
            <person name="Li Z."/>
            <person name="Hsiao Y.Y."/>
            <person name="Qi Y."/>
            <person name="Fu T."/>
            <person name="Tang G.D."/>
            <person name="Zhang D."/>
            <person name="Sun W.H."/>
            <person name="Liu D.K."/>
            <person name="Li Y."/>
            <person name="Chen G.Z."/>
            <person name="Liu X.D."/>
            <person name="Liao X.Y."/>
            <person name="Jiang Y.T."/>
            <person name="Yu X."/>
            <person name="Hao Y."/>
            <person name="Huang J."/>
            <person name="Zhao X.W."/>
            <person name="Ke S."/>
            <person name="Chen Y.Y."/>
            <person name="Wu W.L."/>
            <person name="Hsu J.L."/>
            <person name="Lin Y.F."/>
            <person name="Huang M.D."/>
            <person name="Li C.Y."/>
            <person name="Huang L."/>
            <person name="Wang Z.W."/>
            <person name="Zhao X."/>
            <person name="Zhong W.Y."/>
            <person name="Peng D.H."/>
            <person name="Ahmad S."/>
            <person name="Lan S."/>
            <person name="Zhang J.S."/>
            <person name="Tsai W.C."/>
            <person name="Van de Peer Y."/>
            <person name="Liu Z.J."/>
        </authorList>
    </citation>
    <scope>NUCLEOTIDE SEQUENCE</scope>
    <source>
        <strain evidence="13">CP</strain>
    </source>
</reference>
<feature type="domain" description="Cux N-terminal" evidence="12">
    <location>
        <begin position="20"/>
        <end position="89"/>
    </location>
</feature>
<dbReference type="Pfam" id="PF08172">
    <property type="entry name" value="CASP_C"/>
    <property type="match status" value="1"/>
</dbReference>
<evidence type="ECO:0000256" key="8">
    <source>
        <dbReference type="ARBA" id="ARBA00023054"/>
    </source>
</evidence>
<keyword evidence="14" id="KW-1185">Reference proteome</keyword>
<proteinExistence type="inferred from homology"/>
<dbReference type="EMBL" id="JAUJYO010000009">
    <property type="protein sequence ID" value="KAK1309395.1"/>
    <property type="molecule type" value="Genomic_DNA"/>
</dbReference>
<evidence type="ECO:0000256" key="6">
    <source>
        <dbReference type="ARBA" id="ARBA00022989"/>
    </source>
</evidence>
<dbReference type="InterPro" id="IPR011990">
    <property type="entry name" value="TPR-like_helical_dom_sf"/>
</dbReference>
<protein>
    <recommendedName>
        <fullName evidence="3">Protein CASP</fullName>
    </recommendedName>
</protein>
<evidence type="ECO:0000259" key="11">
    <source>
        <dbReference type="Pfam" id="PF08172"/>
    </source>
</evidence>
<dbReference type="InterPro" id="IPR057476">
    <property type="entry name" value="Cux_N"/>
</dbReference>
<dbReference type="AlphaFoldDB" id="A0AAV9E7A5"/>
<organism evidence="13 14">
    <name type="scientific">Acorus calamus</name>
    <name type="common">Sweet flag</name>
    <dbReference type="NCBI Taxonomy" id="4465"/>
    <lineage>
        <taxon>Eukaryota</taxon>
        <taxon>Viridiplantae</taxon>
        <taxon>Streptophyta</taxon>
        <taxon>Embryophyta</taxon>
        <taxon>Tracheophyta</taxon>
        <taxon>Spermatophyta</taxon>
        <taxon>Magnoliopsida</taxon>
        <taxon>Liliopsida</taxon>
        <taxon>Acoraceae</taxon>
        <taxon>Acorus</taxon>
    </lineage>
</organism>
<evidence type="ECO:0000256" key="7">
    <source>
        <dbReference type="ARBA" id="ARBA00023034"/>
    </source>
</evidence>
<evidence type="ECO:0000313" key="14">
    <source>
        <dbReference type="Proteomes" id="UP001180020"/>
    </source>
</evidence>
<name>A0AAV9E7A5_ACOCL</name>
<keyword evidence="7" id="KW-0333">Golgi apparatus</keyword>
<evidence type="ECO:0000259" key="12">
    <source>
        <dbReference type="Pfam" id="PF25398"/>
    </source>
</evidence>
<feature type="coiled-coil region" evidence="10">
    <location>
        <begin position="93"/>
        <end position="319"/>
    </location>
</feature>
<evidence type="ECO:0000256" key="2">
    <source>
        <dbReference type="ARBA" id="ARBA00006415"/>
    </source>
</evidence>
<feature type="domain" description="CASP C-terminal" evidence="11">
    <location>
        <begin position="396"/>
        <end position="597"/>
    </location>
</feature>
<dbReference type="Gene3D" id="1.25.40.10">
    <property type="entry name" value="Tetratricopeptide repeat domain"/>
    <property type="match status" value="1"/>
</dbReference>
<evidence type="ECO:0000256" key="9">
    <source>
        <dbReference type="ARBA" id="ARBA00023136"/>
    </source>
</evidence>
<evidence type="ECO:0000256" key="1">
    <source>
        <dbReference type="ARBA" id="ARBA00004409"/>
    </source>
</evidence>
<keyword evidence="9" id="KW-0472">Membrane</keyword>
<comment type="subcellular location">
    <subcellularLocation>
        <location evidence="1">Golgi apparatus membrane</location>
        <topology evidence="1">Single-pass type IV membrane protein</topology>
    </subcellularLocation>
</comment>
<reference evidence="13" key="2">
    <citation type="submission" date="2023-06" db="EMBL/GenBank/DDBJ databases">
        <authorList>
            <person name="Ma L."/>
            <person name="Liu K.-W."/>
            <person name="Li Z."/>
            <person name="Hsiao Y.-Y."/>
            <person name="Qi Y."/>
            <person name="Fu T."/>
            <person name="Tang G."/>
            <person name="Zhang D."/>
            <person name="Sun W.-H."/>
            <person name="Liu D.-K."/>
            <person name="Li Y."/>
            <person name="Chen G.-Z."/>
            <person name="Liu X.-D."/>
            <person name="Liao X.-Y."/>
            <person name="Jiang Y.-T."/>
            <person name="Yu X."/>
            <person name="Hao Y."/>
            <person name="Huang J."/>
            <person name="Zhao X.-W."/>
            <person name="Ke S."/>
            <person name="Chen Y.-Y."/>
            <person name="Wu W.-L."/>
            <person name="Hsu J.-L."/>
            <person name="Lin Y.-F."/>
            <person name="Huang M.-D."/>
            <person name="Li C.-Y."/>
            <person name="Huang L."/>
            <person name="Wang Z.-W."/>
            <person name="Zhao X."/>
            <person name="Zhong W.-Y."/>
            <person name="Peng D.-H."/>
            <person name="Ahmad S."/>
            <person name="Lan S."/>
            <person name="Zhang J.-S."/>
            <person name="Tsai W.-C."/>
            <person name="Van De Peer Y."/>
            <person name="Liu Z.-J."/>
        </authorList>
    </citation>
    <scope>NUCLEOTIDE SEQUENCE</scope>
    <source>
        <strain evidence="13">CP</strain>
        <tissue evidence="13">Leaves</tissue>
    </source>
</reference>
<feature type="coiled-coil region" evidence="10">
    <location>
        <begin position="31"/>
        <end position="58"/>
    </location>
</feature>
<dbReference type="GO" id="GO:0000139">
    <property type="term" value="C:Golgi membrane"/>
    <property type="evidence" value="ECO:0007669"/>
    <property type="project" value="UniProtKB-SubCell"/>
</dbReference>
<dbReference type="Proteomes" id="UP001180020">
    <property type="component" value="Unassembled WGS sequence"/>
</dbReference>
<comment type="caution">
    <text evidence="13">The sequence shown here is derived from an EMBL/GenBank/DDBJ whole genome shotgun (WGS) entry which is preliminary data.</text>
</comment>
<gene>
    <name evidence="13" type="primary">CASP</name>
    <name evidence="13" type="ORF">QJS10_CPA09g00345</name>
</gene>
<dbReference type="GO" id="GO:0006891">
    <property type="term" value="P:intra-Golgi vesicle-mediated transport"/>
    <property type="evidence" value="ECO:0007669"/>
    <property type="project" value="InterPro"/>
</dbReference>
<evidence type="ECO:0000256" key="10">
    <source>
        <dbReference type="SAM" id="Coils"/>
    </source>
</evidence>
<feature type="coiled-coil region" evidence="10">
    <location>
        <begin position="467"/>
        <end position="508"/>
    </location>
</feature>
<dbReference type="InterPro" id="IPR012955">
    <property type="entry name" value="CASP_C"/>
</dbReference>
<comment type="similarity">
    <text evidence="2">Belongs to the CASP family.</text>
</comment>
<dbReference type="Pfam" id="PF25398">
    <property type="entry name" value="CUX1_N"/>
    <property type="match status" value="1"/>
</dbReference>
<keyword evidence="4" id="KW-0813">Transport</keyword>
<evidence type="ECO:0000313" key="13">
    <source>
        <dbReference type="EMBL" id="KAK1309395.1"/>
    </source>
</evidence>
<keyword evidence="8 10" id="KW-0175">Coiled coil</keyword>
<evidence type="ECO:0000256" key="3">
    <source>
        <dbReference type="ARBA" id="ARBA00018691"/>
    </source>
</evidence>
<dbReference type="PANTHER" id="PTHR14043:SF2">
    <property type="entry name" value="HOMEOBOX PROTEIN CUT"/>
    <property type="match status" value="1"/>
</dbReference>
<feature type="coiled-coil region" evidence="10">
    <location>
        <begin position="386"/>
        <end position="420"/>
    </location>
</feature>
<sequence length="758" mass="87549">MFILVAVIVSQDVINTLLEHQLHHHKADFKKASAEEKLNLFNSLLKSYQEEVDNITKRAKYGENAFLNIYQKLYEAPDPYPALASSADQDLKLTELESDNRKMKLELDEFRTEAAHLKNQQATIRRLEERNRQLEQQMEEKVREIVEIKQRSLAEENQKTLELLKERERSLQDQLRQAKESVSNIQKLHESAQSQLFEFRAQSEEERAAKQSEVNLLMDEVERAQTRLLSLEREKGLLRSQLQSTNEDNENKESNYVDTSGILENSLIAKEKMISELNMELRNMETAISNEREQHMSEIKKLNALINEKDTALEGIKKELHERPSAKLVDDLRKKVKILQAVGYNSIESEDWEIATSGEEMSKLESLLLDKNRKMEHELTQLKMKLSEKAGLLEASEAKAAELNEKVNEQQKLIAKLEDDILKGYNAVDRRGALFNDWDLQETGISEVSENVDQKQGSSDQDQSSMLKVICNQRDRFRARLRETEEEVRQLKEKISVLTVELEKLRADNVKLYGKIRYVQDYNHEKLISRGPKKHAEDLESGFSSDVESKYKKMYEEDINPFAAFSKKERDQRYKDLGIRDKITLNSGRFILGNKFLAQLLLCRKNTEHNQMIFKVSLVRPDFYILLLHWPALPGLHMSVQDVRVKLPQAVMISPYAQARNMNCATMLFEEMPKKTTMSWNAMIASHAKSKEEVVEAITRMKAMKISPNGVTMATVISAYAHLGALKLKRELHLEMNQNGFDLNVYIGFALHSVSTGF</sequence>
<evidence type="ECO:0000256" key="5">
    <source>
        <dbReference type="ARBA" id="ARBA00022692"/>
    </source>
</evidence>
<keyword evidence="5" id="KW-0812">Transmembrane</keyword>
<accession>A0AAV9E7A5</accession>